<dbReference type="Pfam" id="PF00521">
    <property type="entry name" value="DNA_topoisoIV"/>
    <property type="match status" value="1"/>
</dbReference>
<dbReference type="GO" id="GO:0005737">
    <property type="term" value="C:cytoplasm"/>
    <property type="evidence" value="ECO:0007669"/>
    <property type="project" value="UniProtKB-SubCell"/>
</dbReference>
<dbReference type="HAMAP" id="MF_01897">
    <property type="entry name" value="GyrA"/>
    <property type="match status" value="1"/>
</dbReference>
<evidence type="ECO:0000256" key="10">
    <source>
        <dbReference type="PROSITE-ProRule" id="PRU01384"/>
    </source>
</evidence>
<dbReference type="InterPro" id="IPR006691">
    <property type="entry name" value="GyrA/parC_rep"/>
</dbReference>
<dbReference type="PANTHER" id="PTHR43493:SF5">
    <property type="entry name" value="DNA GYRASE SUBUNIT A, CHLOROPLASTIC_MITOCHONDRIAL"/>
    <property type="match status" value="1"/>
</dbReference>
<dbReference type="PROSITE" id="PS52040">
    <property type="entry name" value="TOPO_IIA"/>
    <property type="match status" value="1"/>
</dbReference>
<comment type="subcellular location">
    <subcellularLocation>
        <location evidence="9">Cytoplasm</location>
    </subcellularLocation>
</comment>
<keyword evidence="4 9" id="KW-0547">Nucleotide-binding</keyword>
<accession>C0GI67</accession>
<dbReference type="Gene3D" id="1.10.268.10">
    <property type="entry name" value="Topoisomerase, domain 3"/>
    <property type="match status" value="1"/>
</dbReference>
<dbReference type="OrthoDB" id="9806486at2"/>
<dbReference type="NCBIfam" id="NF004043">
    <property type="entry name" value="PRK05560.1"/>
    <property type="match status" value="1"/>
</dbReference>
<comment type="caution">
    <text evidence="12">The sequence shown here is derived from an EMBL/GenBank/DDBJ whole genome shotgun (WGS) entry which is preliminary data.</text>
</comment>
<dbReference type="PANTHER" id="PTHR43493">
    <property type="entry name" value="DNA GYRASE/TOPOISOMERASE SUBUNIT A"/>
    <property type="match status" value="1"/>
</dbReference>
<feature type="short sequence motif" description="GyrA-box" evidence="9">
    <location>
        <begin position="525"/>
        <end position="531"/>
    </location>
</feature>
<dbReference type="CDD" id="cd00187">
    <property type="entry name" value="TOP4c"/>
    <property type="match status" value="1"/>
</dbReference>
<organism evidence="12 13">
    <name type="scientific">Dethiobacter alkaliphilus AHT 1</name>
    <dbReference type="NCBI Taxonomy" id="555088"/>
    <lineage>
        <taxon>Bacteria</taxon>
        <taxon>Bacillati</taxon>
        <taxon>Bacillota</taxon>
        <taxon>Dethiobacteria</taxon>
        <taxon>Dethiobacterales</taxon>
        <taxon>Dethiobacteraceae</taxon>
        <taxon>Dethiobacter</taxon>
    </lineage>
</organism>
<dbReference type="GO" id="GO:0009330">
    <property type="term" value="C:DNA topoisomerase type II (double strand cut, ATP-hydrolyzing) complex"/>
    <property type="evidence" value="ECO:0007669"/>
    <property type="project" value="TreeGrafter"/>
</dbReference>
<dbReference type="Pfam" id="PF03989">
    <property type="entry name" value="DNA_gyraseA_C"/>
    <property type="match status" value="6"/>
</dbReference>
<evidence type="ECO:0000313" key="13">
    <source>
        <dbReference type="Proteomes" id="UP000006443"/>
    </source>
</evidence>
<dbReference type="FunFam" id="1.10.268.10:FF:000001">
    <property type="entry name" value="DNA gyrase subunit A"/>
    <property type="match status" value="1"/>
</dbReference>
<dbReference type="FunFam" id="2.120.10.90:FF:000004">
    <property type="entry name" value="DNA gyrase subunit A"/>
    <property type="match status" value="1"/>
</dbReference>
<comment type="function">
    <text evidence="9">A type II topoisomerase that negatively supercoils closed circular double-stranded (ds) DNA in an ATP-dependent manner to modulate DNA topology and maintain chromosomes in an underwound state. Negative supercoiling favors strand separation, and DNA replication, transcription, recombination and repair, all of which involve strand separation. Also able to catalyze the interconversion of other topological isomers of dsDNA rings, including catenanes and knotted rings. Type II topoisomerases break and join 2 DNA strands simultaneously in an ATP-dependent manner.</text>
</comment>
<evidence type="ECO:0000256" key="1">
    <source>
        <dbReference type="ARBA" id="ARBA00000185"/>
    </source>
</evidence>
<dbReference type="GO" id="GO:0034335">
    <property type="term" value="F:DNA negative supercoiling activity"/>
    <property type="evidence" value="ECO:0007669"/>
    <property type="project" value="UniProtKB-ARBA"/>
</dbReference>
<dbReference type="InterPro" id="IPR035516">
    <property type="entry name" value="Gyrase/topoIV_suA_C"/>
</dbReference>
<dbReference type="eggNOG" id="COG0188">
    <property type="taxonomic scope" value="Bacteria"/>
</dbReference>
<dbReference type="SUPFAM" id="SSF56719">
    <property type="entry name" value="Type II DNA topoisomerase"/>
    <property type="match status" value="1"/>
</dbReference>
<dbReference type="EMBL" id="ACJM01000011">
    <property type="protein sequence ID" value="EEG76915.1"/>
    <property type="molecule type" value="Genomic_DNA"/>
</dbReference>
<proteinExistence type="inferred from homology"/>
<dbReference type="AlphaFoldDB" id="C0GI67"/>
<keyword evidence="13" id="KW-1185">Reference proteome</keyword>
<comment type="miscellaneous">
    <text evidence="9">Few gyrases are as efficient as E.coli at forming negative supercoils. Not all organisms have 2 type II topoisomerases; in organisms with a single type II topoisomerase this enzyme also has to decatenate newly replicated chromosomes.</text>
</comment>
<dbReference type="NCBIfam" id="TIGR01063">
    <property type="entry name" value="gyrA"/>
    <property type="match status" value="1"/>
</dbReference>
<name>C0GI67_DETAL</name>
<evidence type="ECO:0000256" key="7">
    <source>
        <dbReference type="ARBA" id="ARBA00023125"/>
    </source>
</evidence>
<dbReference type="SUPFAM" id="SSF101904">
    <property type="entry name" value="GyrA/ParC C-terminal domain-like"/>
    <property type="match status" value="1"/>
</dbReference>
<dbReference type="InterPro" id="IPR005743">
    <property type="entry name" value="GyrA"/>
</dbReference>
<evidence type="ECO:0000256" key="6">
    <source>
        <dbReference type="ARBA" id="ARBA00023029"/>
    </source>
</evidence>
<dbReference type="FunFam" id="3.90.199.10:FF:000001">
    <property type="entry name" value="DNA gyrase subunit A"/>
    <property type="match status" value="1"/>
</dbReference>
<evidence type="ECO:0000256" key="8">
    <source>
        <dbReference type="ARBA" id="ARBA00023235"/>
    </source>
</evidence>
<reference evidence="12 13" key="1">
    <citation type="submission" date="2009-02" db="EMBL/GenBank/DDBJ databases">
        <title>Sequencing of the draft genome and assembly of Dethiobacter alkaliphilus AHT 1.</title>
        <authorList>
            <consortium name="US DOE Joint Genome Institute (JGI-PGF)"/>
            <person name="Lucas S."/>
            <person name="Copeland A."/>
            <person name="Lapidus A."/>
            <person name="Glavina del Rio T."/>
            <person name="Dalin E."/>
            <person name="Tice H."/>
            <person name="Bruce D."/>
            <person name="Goodwin L."/>
            <person name="Pitluck S."/>
            <person name="Larimer F."/>
            <person name="Land M.L."/>
            <person name="Hauser L."/>
            <person name="Muyzer G."/>
        </authorList>
    </citation>
    <scope>NUCLEOTIDE SEQUENCE [LARGE SCALE GENOMIC DNA]</scope>
    <source>
        <strain evidence="12 13">AHT 1</strain>
    </source>
</reference>
<dbReference type="GO" id="GO:0005694">
    <property type="term" value="C:chromosome"/>
    <property type="evidence" value="ECO:0007669"/>
    <property type="project" value="InterPro"/>
</dbReference>
<evidence type="ECO:0000256" key="2">
    <source>
        <dbReference type="ARBA" id="ARBA00008263"/>
    </source>
</evidence>
<dbReference type="Gene3D" id="2.120.10.90">
    <property type="entry name" value="DNA gyrase/topoisomerase IV, subunit A, C-terminal"/>
    <property type="match status" value="1"/>
</dbReference>
<evidence type="ECO:0000256" key="3">
    <source>
        <dbReference type="ARBA" id="ARBA00022490"/>
    </source>
</evidence>
<dbReference type="SMART" id="SM00434">
    <property type="entry name" value="TOP4c"/>
    <property type="match status" value="1"/>
</dbReference>
<comment type="similarity">
    <text evidence="2 9">Belongs to the type II topoisomerase GyrA/ParC subunit family.</text>
</comment>
<dbReference type="FunFam" id="3.30.1360.40:FF:000002">
    <property type="entry name" value="DNA gyrase subunit A"/>
    <property type="match status" value="1"/>
</dbReference>
<comment type="catalytic activity">
    <reaction evidence="1 9 10">
        <text>ATP-dependent breakage, passage and rejoining of double-stranded DNA.</text>
        <dbReference type="EC" id="5.6.2.2"/>
    </reaction>
</comment>
<evidence type="ECO:0000256" key="9">
    <source>
        <dbReference type="HAMAP-Rule" id="MF_01897"/>
    </source>
</evidence>
<dbReference type="InterPro" id="IPR013757">
    <property type="entry name" value="Topo_IIA_A_a_sf"/>
</dbReference>
<dbReference type="RefSeq" id="WP_008517333.1">
    <property type="nucleotide sequence ID" value="NZ_ACJM01000011.1"/>
</dbReference>
<dbReference type="NCBIfam" id="NF004044">
    <property type="entry name" value="PRK05561.1"/>
    <property type="match status" value="1"/>
</dbReference>
<comment type="subunit">
    <text evidence="9">Heterotetramer, composed of two GyrA and two GyrB chains. In the heterotetramer, GyrA contains the active site tyrosine that forms a transient covalent intermediate with DNA, while GyrB binds cofactors and catalyzes ATP hydrolysis.</text>
</comment>
<dbReference type="GO" id="GO:0005524">
    <property type="term" value="F:ATP binding"/>
    <property type="evidence" value="ECO:0007669"/>
    <property type="project" value="UniProtKB-UniRule"/>
</dbReference>
<dbReference type="EC" id="5.6.2.2" evidence="9"/>
<gene>
    <name evidence="9" type="primary">gyrA</name>
    <name evidence="12" type="ORF">DealDRAFT_2176</name>
</gene>
<dbReference type="GO" id="GO:0006265">
    <property type="term" value="P:DNA topological change"/>
    <property type="evidence" value="ECO:0007669"/>
    <property type="project" value="UniProtKB-UniRule"/>
</dbReference>
<keyword evidence="3 9" id="KW-0963">Cytoplasm</keyword>
<evidence type="ECO:0000313" key="12">
    <source>
        <dbReference type="EMBL" id="EEG76915.1"/>
    </source>
</evidence>
<evidence type="ECO:0000259" key="11">
    <source>
        <dbReference type="PROSITE" id="PS52040"/>
    </source>
</evidence>
<feature type="active site" description="O-(5'-phospho-DNA)-tyrosine intermediate" evidence="9 10">
    <location>
        <position position="122"/>
    </location>
</feature>
<keyword evidence="5 9" id="KW-0067">ATP-binding</keyword>
<keyword evidence="8 9" id="KW-0413">Isomerase</keyword>
<dbReference type="Gene3D" id="3.90.199.10">
    <property type="entry name" value="Topoisomerase II, domain 5"/>
    <property type="match status" value="1"/>
</dbReference>
<evidence type="ECO:0000256" key="4">
    <source>
        <dbReference type="ARBA" id="ARBA00022741"/>
    </source>
</evidence>
<evidence type="ECO:0000256" key="5">
    <source>
        <dbReference type="ARBA" id="ARBA00022840"/>
    </source>
</evidence>
<dbReference type="InterPro" id="IPR013760">
    <property type="entry name" value="Topo_IIA-like_dom_sf"/>
</dbReference>
<sequence length="815" mass="92127">MNFTHGKIMPMPIHDEVKNSFLDYAMSVIVSRALPDVRDGLKPVHRRILYAMYELGMWPDKPHKKSARLVGEVLGKYHPHGDTAVYDAMVRLAQNFSSRYPLVDGHGNFGSVDGDRAAAMRYTEARMSKIATEMLSEIHKETIDFRPNFDDTLEEPEVLPARFPNLLLNGSAGIAVGMATNIPPHNLREVVDALVHMIDNPECEDTEIMQHITGPDFPTGGLILGREGIRSAYRTGRGIIKIRAKTQIERMENGKSRIVVTELPYQVNKAKTIEKIADLVREKKLEGITDLRDESDRTGMRIVIELKRETNAQVLLNQMFKFTQLQQTFGIIMLALVNNKPQVLNLREMLGHYLEHQKDVITRRTRFDLRKAEERAHILEGLRIALKNLDAVIKLIRASKNTEEARTGLMENFGLTQIQAQAILDMRLQKLTGLERQKLEDEYLELIQKISYLKEILANERLVYQIIKDEMGEIRKKYGDDRRTAIVIDEDDFAVEDLIAEEDMVVTLTHNGYIKRLPVTTYRVQKRGGRGITGMSTKGDDFVEHVFVASTHDYLCCFTNRGKMYRKKVFEIPESGRTTRGVAIVNLLAVEPGEYVTAVIPVKDFNAGQFMFMCTRQGYVKKTPLEEFINARKGGLIALSLAENDELIDVRLTNGKYEVALVTYHGLSIRFAEENVRSMGRSARGVRGISLGPGDKVMSLEVLPPEMEQETEMLVVTEKGFGKRTPFSEYRAQTRGGKGIYTIRILEKNGPVMGAKMVRPGDEVMMITARGVVIRQDAADISIQGRHTQGVTLIRLDEGDRVVSLARVVVEENEA</sequence>
<dbReference type="InterPro" id="IPR050220">
    <property type="entry name" value="Type_II_DNA_Topoisomerases"/>
</dbReference>
<dbReference type="Gene3D" id="3.30.1360.40">
    <property type="match status" value="1"/>
</dbReference>
<keyword evidence="6 9" id="KW-0799">Topoisomerase</keyword>
<dbReference type="GO" id="GO:0006261">
    <property type="term" value="P:DNA-templated DNA replication"/>
    <property type="evidence" value="ECO:0007669"/>
    <property type="project" value="UniProtKB-UniRule"/>
</dbReference>
<dbReference type="InterPro" id="IPR002205">
    <property type="entry name" value="Topo_IIA_dom_A"/>
</dbReference>
<dbReference type="InterPro" id="IPR013758">
    <property type="entry name" value="Topo_IIA_A/C_ab"/>
</dbReference>
<dbReference type="Proteomes" id="UP000006443">
    <property type="component" value="Unassembled WGS sequence"/>
</dbReference>
<dbReference type="STRING" id="555088.DealDRAFT_2176"/>
<feature type="domain" description="Topo IIA-type catalytic" evidence="11">
    <location>
        <begin position="34"/>
        <end position="498"/>
    </location>
</feature>
<protein>
    <recommendedName>
        <fullName evidence="9">DNA gyrase subunit A</fullName>
        <ecNumber evidence="9">5.6.2.2</ecNumber>
    </recommendedName>
</protein>
<dbReference type="GO" id="GO:0003677">
    <property type="term" value="F:DNA binding"/>
    <property type="evidence" value="ECO:0007669"/>
    <property type="project" value="UniProtKB-UniRule"/>
</dbReference>
<keyword evidence="7 9" id="KW-0238">DNA-binding</keyword>